<proteinExistence type="inferred from homology"/>
<keyword evidence="7" id="KW-1185">Reference proteome</keyword>
<keyword evidence="3" id="KW-0238">DNA-binding</keyword>
<dbReference type="Gene3D" id="3.40.190.290">
    <property type="match status" value="1"/>
</dbReference>
<evidence type="ECO:0000256" key="3">
    <source>
        <dbReference type="ARBA" id="ARBA00023125"/>
    </source>
</evidence>
<dbReference type="PROSITE" id="PS50931">
    <property type="entry name" value="HTH_LYSR"/>
    <property type="match status" value="1"/>
</dbReference>
<comment type="similarity">
    <text evidence="1">Belongs to the LysR transcriptional regulatory family.</text>
</comment>
<evidence type="ECO:0000313" key="6">
    <source>
        <dbReference type="EMBL" id="MEJ8859206.1"/>
    </source>
</evidence>
<dbReference type="InterPro" id="IPR036388">
    <property type="entry name" value="WH-like_DNA-bd_sf"/>
</dbReference>
<dbReference type="PANTHER" id="PTHR30537">
    <property type="entry name" value="HTH-TYPE TRANSCRIPTIONAL REGULATOR"/>
    <property type="match status" value="1"/>
</dbReference>
<dbReference type="Pfam" id="PF00126">
    <property type="entry name" value="HTH_1"/>
    <property type="match status" value="1"/>
</dbReference>
<keyword evidence="4" id="KW-0804">Transcription</keyword>
<accession>A0ABU8XI75</accession>
<dbReference type="RefSeq" id="WP_340339248.1">
    <property type="nucleotide sequence ID" value="NZ_JBBKZS010000025.1"/>
</dbReference>
<sequence length="301" mass="32893">MDKFQEMRVFSAVVDAGSFVAAAASLPASKAAVSRYVSELEQRLGVRLLHRTTRKLSLTEEGEVFYSRCREILLSIEASEAEISTRAGSASGLLKISVPLSFGVKHLAQLWASFMTAHPQVFLDVNLSDRAVDLVDEGFDLAIRIARLPDSSLISRKIASTRLVLCASPRYLRRRGKPRDPAALREHDVIAYTLLAMGDQWSFEGPDGSVSVKVAPKLRSNNGDTCITAALSGGGIILQPTFLVSEHIAAGTLVELLPRFRSIELGIFALYPSRKFVAPKVRLLIDHVSKAFANAEWLTAD</sequence>
<evidence type="ECO:0000256" key="4">
    <source>
        <dbReference type="ARBA" id="ARBA00023163"/>
    </source>
</evidence>
<keyword evidence="2" id="KW-0805">Transcription regulation</keyword>
<dbReference type="Gene3D" id="1.10.10.10">
    <property type="entry name" value="Winged helix-like DNA-binding domain superfamily/Winged helix DNA-binding domain"/>
    <property type="match status" value="1"/>
</dbReference>
<dbReference type="CDD" id="cd08422">
    <property type="entry name" value="PBP2_CrgA_like"/>
    <property type="match status" value="1"/>
</dbReference>
<comment type="caution">
    <text evidence="6">The sequence shown here is derived from an EMBL/GenBank/DDBJ whole genome shotgun (WGS) entry which is preliminary data.</text>
</comment>
<evidence type="ECO:0000259" key="5">
    <source>
        <dbReference type="PROSITE" id="PS50931"/>
    </source>
</evidence>
<organism evidence="6 7">
    <name type="scientific">Variovorax robiniae</name>
    <dbReference type="NCBI Taxonomy" id="1836199"/>
    <lineage>
        <taxon>Bacteria</taxon>
        <taxon>Pseudomonadati</taxon>
        <taxon>Pseudomonadota</taxon>
        <taxon>Betaproteobacteria</taxon>
        <taxon>Burkholderiales</taxon>
        <taxon>Comamonadaceae</taxon>
        <taxon>Variovorax</taxon>
    </lineage>
</organism>
<dbReference type="SUPFAM" id="SSF53850">
    <property type="entry name" value="Periplasmic binding protein-like II"/>
    <property type="match status" value="1"/>
</dbReference>
<dbReference type="InterPro" id="IPR058163">
    <property type="entry name" value="LysR-type_TF_proteobact-type"/>
</dbReference>
<feature type="domain" description="HTH lysR-type" evidence="5">
    <location>
        <begin position="1"/>
        <end position="59"/>
    </location>
</feature>
<evidence type="ECO:0000256" key="1">
    <source>
        <dbReference type="ARBA" id="ARBA00009437"/>
    </source>
</evidence>
<reference evidence="6 7" key="1">
    <citation type="submission" date="2024-03" db="EMBL/GenBank/DDBJ databases">
        <title>Novel species of the genus Variovorax.</title>
        <authorList>
            <person name="Liu Q."/>
            <person name="Xin Y.-H."/>
        </authorList>
    </citation>
    <scope>NUCLEOTIDE SEQUENCE [LARGE SCALE GENOMIC DNA]</scope>
    <source>
        <strain evidence="6 7">KACC 18901</strain>
    </source>
</reference>
<dbReference type="SUPFAM" id="SSF46785">
    <property type="entry name" value="Winged helix' DNA-binding domain"/>
    <property type="match status" value="1"/>
</dbReference>
<dbReference type="EMBL" id="JBBKZS010000025">
    <property type="protein sequence ID" value="MEJ8859206.1"/>
    <property type="molecule type" value="Genomic_DNA"/>
</dbReference>
<evidence type="ECO:0000256" key="2">
    <source>
        <dbReference type="ARBA" id="ARBA00023015"/>
    </source>
</evidence>
<dbReference type="InterPro" id="IPR000847">
    <property type="entry name" value="LysR_HTH_N"/>
</dbReference>
<dbReference type="Proteomes" id="UP001367030">
    <property type="component" value="Unassembled WGS sequence"/>
</dbReference>
<dbReference type="InterPro" id="IPR036390">
    <property type="entry name" value="WH_DNA-bd_sf"/>
</dbReference>
<dbReference type="Pfam" id="PF03466">
    <property type="entry name" value="LysR_substrate"/>
    <property type="match status" value="1"/>
</dbReference>
<protein>
    <submittedName>
        <fullName evidence="6">LysR family transcriptional regulator</fullName>
    </submittedName>
</protein>
<dbReference type="InterPro" id="IPR005119">
    <property type="entry name" value="LysR_subst-bd"/>
</dbReference>
<evidence type="ECO:0000313" key="7">
    <source>
        <dbReference type="Proteomes" id="UP001367030"/>
    </source>
</evidence>
<dbReference type="PANTHER" id="PTHR30537:SF35">
    <property type="entry name" value="TRANSCRIPTIONAL REGULATORY PROTEIN"/>
    <property type="match status" value="1"/>
</dbReference>
<gene>
    <name evidence="6" type="ORF">WKW79_31890</name>
</gene>
<name>A0ABU8XI75_9BURK</name>